<keyword evidence="4" id="KW-0808">Transferase</keyword>
<dbReference type="InterPro" id="IPR038120">
    <property type="entry name" value="Rpb1_funnel_sf"/>
</dbReference>
<evidence type="ECO:0000259" key="11">
    <source>
        <dbReference type="Pfam" id="PF05000"/>
    </source>
</evidence>
<dbReference type="GeneID" id="30522978"/>
<keyword evidence="3 12" id="KW-0934">Plastid</keyword>
<dbReference type="GO" id="GO:0006351">
    <property type="term" value="P:DNA-templated transcription"/>
    <property type="evidence" value="ECO:0007669"/>
    <property type="project" value="InterPro"/>
</dbReference>
<feature type="region of interest" description="Disordered" evidence="9">
    <location>
        <begin position="1797"/>
        <end position="1842"/>
    </location>
</feature>
<feature type="compositionally biased region" description="Polar residues" evidence="9">
    <location>
        <begin position="1261"/>
        <end position="1279"/>
    </location>
</feature>
<name>A0A1L2M576_9CHLO</name>
<sequence length="2483" mass="274628">MNRKRTSLKCTTPCGVVRDRLVHFGQIPQNSKLSVGPLPTDARTGLSYPSGHGTVFKTRAIAQGNRSSAVERRDNEIPFWNQCFDKGRLKNFVLWFLLTHGEHKTVKLVEQLKTVGFDYARKAGISLGIDDLKIPPKKTELIYDAENQTQLTVNQYIRGEITGVERFQRLIDTWHRTSETLKQEVIEYFEATDLLNPVYMMAFSGARGNISQVRQLVGMRGLMADPQGQIIDFPIRSNFREGLTLTEYIISSYGARKGIVDTALRTANAGYLTRRLVDVAQHVIISNLDCGTRRGIFLIDMKEGNKTIHSLTQRAVGRILARDLYLTNTAESNTETTDKKTKIASRNDEITTDLAFEIGKKFEKVFVRSPLTCETSKLICQLCYGWSLAQGNLVSIGEAVGVVAAQSIGEPGTQLTMRTFHTGGVFSGDISDQIRAPFDGTVEYLSAIPGTLIRTPEGKIAFLTKGEGSFIVRKRHSVPPKGNKASPSSNERSSVHTPPLDVVTESKKYKIPFYTLLYLRNGQHVLEKEVIAQISSISRKNNATDDAELTIKAELEGQFYSKSLSYREKQVGPKPRLEGTAPGRTGTVSKQKRLNPEGEDLYGFGSTQQGALEKTPLSESYLLIQQDLKHFEETKGIDTFFEAWTWGYSWILSGKIYELKHAAPFFPRLGDSVTRFASTMNQTKWRFNMNTSTAELYFSNSIHFLNRNTPSVVPPSGAEGSKGAHFSNFPLQLSRQPASLLASRTANPKIVSLRGATGLLNPFIAQPLLTLDLNKIRFKKSGYVLQLASERAGTSPTGSAVGAFSAPTPQFYKFRFANNIDEVCPSPLSFCPPGNSEQRATGKDVLFSLKSLTRFDSKSGANSSLSTKSIGHSVVPSSGKGSEHHSHLFPYILQWFPSLFQTSTGGICFFEPLTATLPPGTRAGQRISSTVTGPEADCLQKLNPHPSVQVTTSVQKLLTRFATGLDSIGRRPITRFHSANHIFTTKASFKKELIQKSVLEHRVDYPSVASAFFGPPGNSGNSVDGVNSTKLTSVLKSRSLGTKPASGTSAKPEGRTDGLKRFLNEEIAGQLKNSNLFGVLPERWTNSYEMWASSTPGTERGSTPSNLDFSGLAQSSRILVVPNQFYKIHRVTQFAKVKLPPLWSAAARRDGLQHPKGVFQPLSFSLSEYSKFTKLPVPARNAKGCGSPSGSARLPLRGQKSKEASPFFMVTNRQGVYKPLLIESAQPFSLLKANVFQNRKEKVLFSPAYGPVTRQKLAQKGNLSKQTGLQKNQKISQTPLRGARRAPSAGGNPSNVKFPKEISLTGAQSFKELQYAVRLATNSATTNLQTNVLIRLKIALNQLIQHGPWDNQRNAFRFSVSAKSHFRAPSLSYLTSFCKKTVLNNDGPALAAYFSVTQTTRYLYNEKTKLLVFKNPNNFSVVMADGINFKQPAHRYINKSVLVNKEKFMTKMSFISYTTRKELDSPVGARTSAQKRIDNLGPVRRQFAGQTALSQERHLSPKGGWLTLNMKKGWVYVSTKVNPILHKQLIYPGHSLFDSTKSPKFKVLQKPIGQLTQPKRLSTASISFDVPVYVEYLLSGYTSAQKHLSNFSTRISKRETPERKITSDSSCTFGPAINCTSSKSRYYFSDSKAVPPNGLPAKGSFETVLLIQPVVEYNHFDYQVHSLKKLRTSAAVRFLNLETKTLGPALFGPEGQTEALGALRADEVDRQGQKRTMLVNQSFESFEKWKKYKTLQLNKQNLDKAARRAPKGQKGRDPQPMAAPFPKFPSSDIHLIHNNLEAAAAQGRLAGPRKEPRLANTSTAVPGVYDGPKRAQEEGLNNSGAGPRRGAFATNPGPEGQSHYPPLVSRKSVNLSAFIVSYTKPFGLQFGFKNTKTSFAYQNLTSMEVSATNVSSTVHHMGDRKTRSLVSNFLNLLSSYSSAAVRRSPRNTVPRRGALGAQHQFGAPELYSLIPRLFESPCFSFYLIANLNTNLFNTRYGKQKSKTSSTKFMYNRFALNGVWGNSACGTKSLNSNDPIAKTDYYSPVNGEIVYMDNALKNVFLVKSRMFEDQKRFRAPEAESTSSVSGPDGQTTATSWAPRAQAGERSLGAPVSPSCMVLTKGDLISYYVGLGRRFPREGAAVAPLGKSPLLKSNQKPTSYVMKDILIQFLNMTDINTTNLQPYFKNKDVGTFGNAGLASEGATTNLLVSKLVAGSPQRRYSNLLGDFFVYGDQIGLGRPKDSLTPVATAVQEAGQIIHYNTNKITLRRAQPIFISPKGILHKFDGDFIDPKTPVITLSYQRLKTGDIIQGIPKVEQFFEARTTKRGRLFRDSLPSLLKALFKRYQAKLPLAVAVRQSFYKIQQIIVDGVQRVYKSQGVTIADKHLEVIVKQMTSKVRIIDGAQTGFFPGEVVDLEFVEKINCFLIKKITYEPLVLGITKASLEVDSFLSAASFQQTTRVLSKAAISRKKDFLKGLKENVILGNLIPAGTGFLVYLEDYNHN</sequence>
<keyword evidence="8" id="KW-0804">Transcription</keyword>
<feature type="domain" description="RNA polymerase Rpb1" evidence="10">
    <location>
        <begin position="242"/>
        <end position="451"/>
    </location>
</feature>
<dbReference type="RefSeq" id="YP_009329546.1">
    <property type="nucleotide sequence ID" value="NC_032109.1"/>
</dbReference>
<dbReference type="GO" id="GO:0003899">
    <property type="term" value="F:DNA-directed RNA polymerase activity"/>
    <property type="evidence" value="ECO:0007669"/>
    <property type="project" value="UniProtKB-EC"/>
</dbReference>
<evidence type="ECO:0000256" key="7">
    <source>
        <dbReference type="ARBA" id="ARBA00022833"/>
    </source>
</evidence>
<evidence type="ECO:0000256" key="8">
    <source>
        <dbReference type="ARBA" id="ARBA00023163"/>
    </source>
</evidence>
<evidence type="ECO:0000256" key="2">
    <source>
        <dbReference type="ARBA" id="ARBA00022478"/>
    </source>
</evidence>
<dbReference type="GO" id="GO:0003677">
    <property type="term" value="F:DNA binding"/>
    <property type="evidence" value="ECO:0007669"/>
    <property type="project" value="InterPro"/>
</dbReference>
<geneLocation type="plastid" evidence="12"/>
<dbReference type="InterPro" id="IPR007083">
    <property type="entry name" value="RNA_pol_Rpb1_4"/>
</dbReference>
<dbReference type="Pfam" id="PF05000">
    <property type="entry name" value="RNA_pol_Rpb1_4"/>
    <property type="match status" value="1"/>
</dbReference>
<dbReference type="GO" id="GO:0000428">
    <property type="term" value="C:DNA-directed RNA polymerase complex"/>
    <property type="evidence" value="ECO:0007669"/>
    <property type="project" value="UniProtKB-KW"/>
</dbReference>
<dbReference type="InterPro" id="IPR045867">
    <property type="entry name" value="DNA-dir_RpoC_beta_prime"/>
</dbReference>
<evidence type="ECO:0000256" key="3">
    <source>
        <dbReference type="ARBA" id="ARBA00022640"/>
    </source>
</evidence>
<feature type="region of interest" description="Disordered" evidence="9">
    <location>
        <begin position="1037"/>
        <end position="1057"/>
    </location>
</feature>
<dbReference type="Gene3D" id="1.10.150.390">
    <property type="match status" value="1"/>
</dbReference>
<dbReference type="InterPro" id="IPR012756">
    <property type="entry name" value="DNA-dir_RpoC2_beta_pp"/>
</dbReference>
<feature type="compositionally biased region" description="Polar residues" evidence="9">
    <location>
        <begin position="2062"/>
        <end position="2078"/>
    </location>
</feature>
<feature type="compositionally biased region" description="Polar residues" evidence="9">
    <location>
        <begin position="485"/>
        <end position="496"/>
    </location>
</feature>
<dbReference type="CDD" id="cd02655">
    <property type="entry name" value="RNAP_beta'_C"/>
    <property type="match status" value="1"/>
</dbReference>
<dbReference type="SUPFAM" id="SSF64484">
    <property type="entry name" value="beta and beta-prime subunits of DNA dependent RNA-polymerase"/>
    <property type="match status" value="1"/>
</dbReference>
<dbReference type="Pfam" id="PF04998">
    <property type="entry name" value="RNA_pol_Rpb1_5"/>
    <property type="match status" value="2"/>
</dbReference>
<proteinExistence type="inferred from homology"/>
<dbReference type="InterPro" id="IPR007081">
    <property type="entry name" value="RNA_pol_Rpb1_5"/>
</dbReference>
<dbReference type="InterPro" id="IPR042102">
    <property type="entry name" value="RNA_pol_Rpb1_3_sf"/>
</dbReference>
<reference evidence="12" key="1">
    <citation type="submission" date="2016-09" db="EMBL/GenBank/DDBJ databases">
        <title>The plastid genome of Polytoma uvella is the largest known among non-photosynthetic algae and plants and reveals contrasting evolutionary paths to nonphotosynthetic life styles.</title>
        <authorList>
            <person name="Figueroa-Martinez F.J."/>
            <person name="Nedelcu A."/>
            <person name="Smith D.R."/>
            <person name="Reyes-Prieto A."/>
        </authorList>
    </citation>
    <scope>NUCLEOTIDE SEQUENCE</scope>
    <source>
        <strain evidence="12">SAG 11-49</strain>
    </source>
</reference>
<feature type="region of interest" description="Disordered" evidence="9">
    <location>
        <begin position="1742"/>
        <end position="1764"/>
    </location>
</feature>
<evidence type="ECO:0000256" key="1">
    <source>
        <dbReference type="ARBA" id="ARBA00012418"/>
    </source>
</evidence>
<dbReference type="EC" id="2.7.7.6" evidence="1"/>
<dbReference type="PANTHER" id="PTHR19376">
    <property type="entry name" value="DNA-DIRECTED RNA POLYMERASE"/>
    <property type="match status" value="1"/>
</dbReference>
<feature type="compositionally biased region" description="Polar residues" evidence="9">
    <location>
        <begin position="1037"/>
        <end position="1049"/>
    </location>
</feature>
<dbReference type="EMBL" id="KX828176">
    <property type="protein sequence ID" value="APD80623.1"/>
    <property type="molecule type" value="Genomic_DNA"/>
</dbReference>
<feature type="domain" description="RNA polymerase Rpb1" evidence="11">
    <location>
        <begin position="161"/>
        <end position="239"/>
    </location>
</feature>
<keyword evidence="6" id="KW-0479">Metal-binding</keyword>
<evidence type="ECO:0000313" key="12">
    <source>
        <dbReference type="EMBL" id="APD80623.1"/>
    </source>
</evidence>
<dbReference type="GO" id="GO:0046872">
    <property type="term" value="F:metal ion binding"/>
    <property type="evidence" value="ECO:0007669"/>
    <property type="project" value="UniProtKB-KW"/>
</dbReference>
<feature type="region of interest" description="Disordered" evidence="9">
    <location>
        <begin position="567"/>
        <end position="596"/>
    </location>
</feature>
<keyword evidence="7" id="KW-0862">Zinc</keyword>
<protein>
    <recommendedName>
        <fullName evidence="1">DNA-directed RNA polymerase</fullName>
        <ecNumber evidence="1">2.7.7.6</ecNumber>
    </recommendedName>
</protein>
<dbReference type="PANTHER" id="PTHR19376:SF68">
    <property type="entry name" value="DNA-DIRECTED RNA POLYMERASE SUBUNIT BETA"/>
    <property type="match status" value="1"/>
</dbReference>
<feature type="domain" description="RNA polymerase Rpb1" evidence="10">
    <location>
        <begin position="2341"/>
        <end position="2421"/>
    </location>
</feature>
<dbReference type="Gene3D" id="1.10.274.100">
    <property type="entry name" value="RNA polymerase Rpb1, domain 3"/>
    <property type="match status" value="1"/>
</dbReference>
<feature type="region of interest" description="Disordered" evidence="9">
    <location>
        <begin position="1260"/>
        <end position="1299"/>
    </location>
</feature>
<feature type="region of interest" description="Disordered" evidence="9">
    <location>
        <begin position="474"/>
        <end position="498"/>
    </location>
</feature>
<dbReference type="HAMAP" id="MF_01324">
    <property type="entry name" value="RNApol_bact_RpoC2"/>
    <property type="match status" value="1"/>
</dbReference>
<gene>
    <name evidence="12" type="primary">rpoC2</name>
</gene>
<keyword evidence="2" id="KW-0240">DNA-directed RNA polymerase</keyword>
<evidence type="ECO:0000256" key="4">
    <source>
        <dbReference type="ARBA" id="ARBA00022679"/>
    </source>
</evidence>
<keyword evidence="5" id="KW-0548">Nucleotidyltransferase</keyword>
<accession>A0A1L2M576</accession>
<evidence type="ECO:0000256" key="9">
    <source>
        <dbReference type="SAM" id="MobiDB-lite"/>
    </source>
</evidence>
<dbReference type="NCBIfam" id="TIGR02388">
    <property type="entry name" value="rpoC2_cyan"/>
    <property type="match status" value="1"/>
</dbReference>
<evidence type="ECO:0000256" key="6">
    <source>
        <dbReference type="ARBA" id="ARBA00022723"/>
    </source>
</evidence>
<feature type="region of interest" description="Disordered" evidence="9">
    <location>
        <begin position="2056"/>
        <end position="2091"/>
    </location>
</feature>
<feature type="compositionally biased region" description="Basic and acidic residues" evidence="9">
    <location>
        <begin position="567"/>
        <end position="577"/>
    </location>
</feature>
<dbReference type="Gene3D" id="1.10.132.30">
    <property type="match status" value="1"/>
</dbReference>
<dbReference type="Gene3D" id="1.10.1790.20">
    <property type="match status" value="1"/>
</dbReference>
<evidence type="ECO:0000259" key="10">
    <source>
        <dbReference type="Pfam" id="PF04998"/>
    </source>
</evidence>
<organism evidence="12">
    <name type="scientific">Chlamydomonas leiostraca</name>
    <dbReference type="NCBI Taxonomy" id="1034604"/>
    <lineage>
        <taxon>Eukaryota</taxon>
        <taxon>Viridiplantae</taxon>
        <taxon>Chlorophyta</taxon>
        <taxon>core chlorophytes</taxon>
        <taxon>Chlorophyceae</taxon>
        <taxon>CS clade</taxon>
        <taxon>Chlamydomonadales</taxon>
        <taxon>Chlamydomonadaceae</taxon>
        <taxon>Chlamydomonas</taxon>
    </lineage>
</organism>
<evidence type="ECO:0000256" key="5">
    <source>
        <dbReference type="ARBA" id="ARBA00022695"/>
    </source>
</evidence>